<protein>
    <recommendedName>
        <fullName evidence="1">DUF2281 domain-containing protein</fullName>
    </recommendedName>
</protein>
<name>A0A098S4Z2_9BACT</name>
<feature type="domain" description="DUF2281" evidence="1">
    <location>
        <begin position="6"/>
        <end position="53"/>
    </location>
</feature>
<accession>A0A098S4Z2</accession>
<dbReference type="Pfam" id="PF10047">
    <property type="entry name" value="DUF2281"/>
    <property type="match status" value="1"/>
</dbReference>
<proteinExistence type="predicted"/>
<dbReference type="InterPro" id="IPR018739">
    <property type="entry name" value="DUF2281"/>
</dbReference>
<keyword evidence="3" id="KW-1185">Reference proteome</keyword>
<evidence type="ECO:0000259" key="1">
    <source>
        <dbReference type="Pfam" id="PF10047"/>
    </source>
</evidence>
<evidence type="ECO:0000313" key="3">
    <source>
        <dbReference type="Proteomes" id="UP000029736"/>
    </source>
</evidence>
<sequence length="66" mass="7737">MSDQQILAQLNQLPAGLKKEVEDFISFLLFKYKSRNIDNKNRVSEKKGCIQRIQSCFSKRLFDGRN</sequence>
<dbReference type="Proteomes" id="UP000029736">
    <property type="component" value="Unassembled WGS sequence"/>
</dbReference>
<comment type="caution">
    <text evidence="2">The sequence shown here is derived from an EMBL/GenBank/DDBJ whole genome shotgun (WGS) entry which is preliminary data.</text>
</comment>
<reference evidence="2 3" key="1">
    <citation type="journal article" date="2014" name="Int. J. Syst. Evol. Microbiol.">
        <title>Phaeodactylibacter xiamenensis gen. nov., sp. nov., a member of the family Saprospiraceae isolated from the marine alga Phaeodactylum tricornutum.</title>
        <authorList>
            <person name="Chen Z.Jr."/>
            <person name="Lei X."/>
            <person name="Lai Q."/>
            <person name="Li Y."/>
            <person name="Zhang B."/>
            <person name="Zhang J."/>
            <person name="Zhang H."/>
            <person name="Yang L."/>
            <person name="Zheng W."/>
            <person name="Tian Y."/>
            <person name="Yu Z."/>
            <person name="Xu H.Jr."/>
            <person name="Zheng T."/>
        </authorList>
    </citation>
    <scope>NUCLEOTIDE SEQUENCE [LARGE SCALE GENOMIC DNA]</scope>
    <source>
        <strain evidence="2 3">KD52</strain>
    </source>
</reference>
<dbReference type="AlphaFoldDB" id="A0A098S4Z2"/>
<organism evidence="2 3">
    <name type="scientific">Phaeodactylibacter xiamenensis</name>
    <dbReference type="NCBI Taxonomy" id="1524460"/>
    <lineage>
        <taxon>Bacteria</taxon>
        <taxon>Pseudomonadati</taxon>
        <taxon>Bacteroidota</taxon>
        <taxon>Saprospiria</taxon>
        <taxon>Saprospirales</taxon>
        <taxon>Haliscomenobacteraceae</taxon>
        <taxon>Phaeodactylibacter</taxon>
    </lineage>
</organism>
<evidence type="ECO:0000313" key="2">
    <source>
        <dbReference type="EMBL" id="KGE87409.1"/>
    </source>
</evidence>
<gene>
    <name evidence="2" type="ORF">IX84_14345</name>
</gene>
<dbReference type="OrthoDB" id="9801704at2"/>
<dbReference type="EMBL" id="JPOS01000035">
    <property type="protein sequence ID" value="KGE87409.1"/>
    <property type="molecule type" value="Genomic_DNA"/>
</dbReference>
<dbReference type="RefSeq" id="WP_044221695.1">
    <property type="nucleotide sequence ID" value="NZ_JBKAGJ010000027.1"/>
</dbReference>